<keyword evidence="5 6" id="KW-0206">Cytoskeleton</keyword>
<evidence type="ECO:0000256" key="3">
    <source>
        <dbReference type="ARBA" id="ARBA00022490"/>
    </source>
</evidence>
<dbReference type="CDD" id="cd00148">
    <property type="entry name" value="PROF"/>
    <property type="match status" value="1"/>
</dbReference>
<dbReference type="GO" id="GO:0005938">
    <property type="term" value="C:cell cortex"/>
    <property type="evidence" value="ECO:0007669"/>
    <property type="project" value="TreeGrafter"/>
</dbReference>
<sequence length="126" mass="13571">MSWQQYVDGNLVGTQKVSRAAIMGVNGGIWAISAGYQLTPEEQRAIIGSFSNSEATQASGIKLNGQKFFTLQADEGKVYGKKGPNGCVIVRTVQAILVTEYDAPVLPGEATKVVEELADYLRSLNF</sequence>
<evidence type="ECO:0000256" key="7">
    <source>
        <dbReference type="RuleBase" id="RU003909"/>
    </source>
</evidence>
<dbReference type="GO" id="GO:0003785">
    <property type="term" value="F:actin monomer binding"/>
    <property type="evidence" value="ECO:0007669"/>
    <property type="project" value="TreeGrafter"/>
</dbReference>
<dbReference type="Proteomes" id="UP000306954">
    <property type="component" value="Unassembled WGS sequence"/>
</dbReference>
<comment type="function">
    <text evidence="6">Binds to actin and affects the structure of the cytoskeleton. At high concentrations, profilin prevents the polymerization of actin, whereas it enhances it at low concentrations.</text>
</comment>
<dbReference type="FunFam" id="3.30.450.30:FF:000001">
    <property type="entry name" value="Profilin"/>
    <property type="match status" value="1"/>
</dbReference>
<dbReference type="EMBL" id="SPOI01000107">
    <property type="protein sequence ID" value="TIB37193.1"/>
    <property type="molecule type" value="Genomic_DNA"/>
</dbReference>
<dbReference type="InterPro" id="IPR005455">
    <property type="entry name" value="PFN_euk"/>
</dbReference>
<comment type="subcellular location">
    <subcellularLocation>
        <location evidence="1">Cytoplasm</location>
        <location evidence="1">Cytoskeleton</location>
    </subcellularLocation>
</comment>
<evidence type="ECO:0000313" key="11">
    <source>
        <dbReference type="Proteomes" id="UP000310689"/>
    </source>
</evidence>
<evidence type="ECO:0000256" key="6">
    <source>
        <dbReference type="RuleBase" id="RU003908"/>
    </source>
</evidence>
<comment type="caution">
    <text evidence="8">The sequence shown here is derived from an EMBL/GenBank/DDBJ whole genome shotgun (WGS) entry which is preliminary data.</text>
</comment>
<evidence type="ECO:0000256" key="4">
    <source>
        <dbReference type="ARBA" id="ARBA00023203"/>
    </source>
</evidence>
<gene>
    <name evidence="9" type="ORF">E3P86_02251</name>
    <name evidence="8" type="ORF">E3P90_01511</name>
</gene>
<dbReference type="GO" id="GO:0005856">
    <property type="term" value="C:cytoskeleton"/>
    <property type="evidence" value="ECO:0007669"/>
    <property type="project" value="UniProtKB-SubCell"/>
</dbReference>
<dbReference type="EMBL" id="SPOF01000013">
    <property type="protein sequence ID" value="TIB13720.1"/>
    <property type="molecule type" value="Genomic_DNA"/>
</dbReference>
<dbReference type="InterPro" id="IPR027310">
    <property type="entry name" value="Profilin_CS"/>
</dbReference>
<dbReference type="SMART" id="SM00392">
    <property type="entry name" value="PROF"/>
    <property type="match status" value="1"/>
</dbReference>
<keyword evidence="3" id="KW-0963">Cytoplasm</keyword>
<evidence type="ECO:0000313" key="8">
    <source>
        <dbReference type="EMBL" id="TIB13720.1"/>
    </source>
</evidence>
<name>A0A4T0HDF3_WALIC</name>
<comment type="subunit">
    <text evidence="6">Occurs in many kinds of cells as a complex with monomeric actin in a 1:1 ratio.</text>
</comment>
<dbReference type="PANTHER" id="PTHR11604:SF0">
    <property type="entry name" value="PROFILIN"/>
    <property type="match status" value="1"/>
</dbReference>
<dbReference type="OrthoDB" id="421374at2759"/>
<organism evidence="8 10">
    <name type="scientific">Wallemia ichthyophaga</name>
    <dbReference type="NCBI Taxonomy" id="245174"/>
    <lineage>
        <taxon>Eukaryota</taxon>
        <taxon>Fungi</taxon>
        <taxon>Dikarya</taxon>
        <taxon>Basidiomycota</taxon>
        <taxon>Wallemiomycotina</taxon>
        <taxon>Wallemiomycetes</taxon>
        <taxon>Wallemiales</taxon>
        <taxon>Wallemiaceae</taxon>
        <taxon>Wallemia</taxon>
    </lineage>
</organism>
<dbReference type="InterPro" id="IPR048278">
    <property type="entry name" value="PFN"/>
</dbReference>
<dbReference type="Gene3D" id="3.30.450.30">
    <property type="entry name" value="Dynein light chain 2a, cytoplasmic"/>
    <property type="match status" value="1"/>
</dbReference>
<evidence type="ECO:0000256" key="5">
    <source>
        <dbReference type="ARBA" id="ARBA00023212"/>
    </source>
</evidence>
<reference evidence="10 11" key="1">
    <citation type="submission" date="2019-03" db="EMBL/GenBank/DDBJ databases">
        <title>Sequencing 23 genomes of Wallemia ichthyophaga.</title>
        <authorList>
            <person name="Gostincar C."/>
        </authorList>
    </citation>
    <scope>NUCLEOTIDE SEQUENCE [LARGE SCALE GENOMIC DNA]</scope>
    <source>
        <strain evidence="9 11">EXF-6200</strain>
        <strain evidence="8 10">EXF-8621</strain>
    </source>
</reference>
<dbReference type="Pfam" id="PF00235">
    <property type="entry name" value="Profilin"/>
    <property type="match status" value="1"/>
</dbReference>
<dbReference type="PRINTS" id="PR01640">
    <property type="entry name" value="PROFILINPLNT"/>
</dbReference>
<dbReference type="PRINTS" id="PR00392">
    <property type="entry name" value="PROFILIN"/>
</dbReference>
<dbReference type="PROSITE" id="PS00414">
    <property type="entry name" value="PROFILIN"/>
    <property type="match status" value="1"/>
</dbReference>
<dbReference type="SUPFAM" id="SSF55770">
    <property type="entry name" value="Profilin (actin-binding protein)"/>
    <property type="match status" value="1"/>
</dbReference>
<dbReference type="PANTHER" id="PTHR11604">
    <property type="entry name" value="PROFILIN"/>
    <property type="match status" value="1"/>
</dbReference>
<accession>A0A4T0HDF3</accession>
<keyword evidence="4 7" id="KW-0009">Actin-binding</keyword>
<evidence type="ECO:0000313" key="10">
    <source>
        <dbReference type="Proteomes" id="UP000306954"/>
    </source>
</evidence>
<proteinExistence type="inferred from homology"/>
<dbReference type="OMA" id="QGQKFML"/>
<evidence type="ECO:0000256" key="2">
    <source>
        <dbReference type="ARBA" id="ARBA00010058"/>
    </source>
</evidence>
<evidence type="ECO:0000256" key="1">
    <source>
        <dbReference type="ARBA" id="ARBA00004245"/>
    </source>
</evidence>
<evidence type="ECO:0000313" key="9">
    <source>
        <dbReference type="EMBL" id="TIB37193.1"/>
    </source>
</evidence>
<dbReference type="AlphaFoldDB" id="A0A4T0HDF3"/>
<dbReference type="Proteomes" id="UP000310689">
    <property type="component" value="Unassembled WGS sequence"/>
</dbReference>
<comment type="similarity">
    <text evidence="2 7">Belongs to the profilin family.</text>
</comment>
<protein>
    <recommendedName>
        <fullName evidence="7">Profilin</fullName>
    </recommendedName>
</protein>
<dbReference type="InterPro" id="IPR036140">
    <property type="entry name" value="PFN_sf"/>
</dbReference>